<keyword evidence="2" id="KW-0238">DNA-binding</keyword>
<comment type="caution">
    <text evidence="3">The sequence shown here is derived from an EMBL/GenBank/DDBJ whole genome shotgun (WGS) entry which is preliminary data.</text>
</comment>
<accession>A0ABU7L907</accession>
<dbReference type="Gene3D" id="3.90.220.20">
    <property type="entry name" value="DNA methylase specificity domains"/>
    <property type="match status" value="1"/>
</dbReference>
<sequence length="106" mass="11643">MTFPDTIIAATIDRSRVDQAYMQTVWNSQAVRSQIESAARTTNGTFKVNQSMLGAIEFPLPDLTNQREFGSRVASINGLRQPHLAGVDGLDALFASLQSRAFRGEL</sequence>
<reference evidence="3 4" key="1">
    <citation type="submission" date="2023-07" db="EMBL/GenBank/DDBJ databases">
        <authorList>
            <person name="Girao M."/>
            <person name="Carvalho M.F."/>
        </authorList>
    </citation>
    <scope>NUCLEOTIDE SEQUENCE [LARGE SCALE GENOMIC DNA]</scope>
    <source>
        <strain evidence="3 4">YIM65754</strain>
    </source>
</reference>
<protein>
    <submittedName>
        <fullName evidence="3">Uncharacterized protein</fullName>
    </submittedName>
</protein>
<evidence type="ECO:0000313" key="3">
    <source>
        <dbReference type="EMBL" id="MEE2058026.1"/>
    </source>
</evidence>
<keyword evidence="4" id="KW-1185">Reference proteome</keyword>
<dbReference type="RefSeq" id="WP_330133268.1">
    <property type="nucleotide sequence ID" value="NZ_JAUTXY010000004.1"/>
</dbReference>
<organism evidence="3 4">
    <name type="scientific">Rhodococcus artemisiae</name>
    <dbReference type="NCBI Taxonomy" id="714159"/>
    <lineage>
        <taxon>Bacteria</taxon>
        <taxon>Bacillati</taxon>
        <taxon>Actinomycetota</taxon>
        <taxon>Actinomycetes</taxon>
        <taxon>Mycobacteriales</taxon>
        <taxon>Nocardiaceae</taxon>
        <taxon>Rhodococcus</taxon>
    </lineage>
</organism>
<dbReference type="Proteomes" id="UP001336020">
    <property type="component" value="Unassembled WGS sequence"/>
</dbReference>
<evidence type="ECO:0000256" key="2">
    <source>
        <dbReference type="ARBA" id="ARBA00023125"/>
    </source>
</evidence>
<keyword evidence="1" id="KW-0680">Restriction system</keyword>
<dbReference type="SUPFAM" id="SSF116734">
    <property type="entry name" value="DNA methylase specificity domain"/>
    <property type="match status" value="1"/>
</dbReference>
<evidence type="ECO:0000256" key="1">
    <source>
        <dbReference type="ARBA" id="ARBA00022747"/>
    </source>
</evidence>
<dbReference type="EMBL" id="JAUTXY010000004">
    <property type="protein sequence ID" value="MEE2058026.1"/>
    <property type="molecule type" value="Genomic_DNA"/>
</dbReference>
<dbReference type="InterPro" id="IPR044946">
    <property type="entry name" value="Restrct_endonuc_typeI_TRD_sf"/>
</dbReference>
<gene>
    <name evidence="3" type="ORF">Q7514_10900</name>
</gene>
<proteinExistence type="predicted"/>
<evidence type="ECO:0000313" key="4">
    <source>
        <dbReference type="Proteomes" id="UP001336020"/>
    </source>
</evidence>
<name>A0ABU7L907_9NOCA</name>